<evidence type="ECO:0000313" key="2">
    <source>
        <dbReference type="EMBL" id="QVI24456.1"/>
    </source>
</evidence>
<accession>A0ABX8CX30</accession>
<name>A0ABX8CX30_9NOCA</name>
<keyword evidence="3" id="KW-1185">Reference proteome</keyword>
<reference evidence="2 3" key="1">
    <citation type="submission" date="2021-04" db="EMBL/GenBank/DDBJ databases">
        <title>Nocardia tengchongensis.</title>
        <authorList>
            <person name="Zhuang k."/>
            <person name="Ran Y."/>
            <person name="Li W."/>
        </authorList>
    </citation>
    <scope>NUCLEOTIDE SEQUENCE [LARGE SCALE GENOMIC DNA]</scope>
    <source>
        <strain evidence="2 3">CFH S0057</strain>
    </source>
</reference>
<organism evidence="2 3">
    <name type="scientific">Nocardia tengchongensis</name>
    <dbReference type="NCBI Taxonomy" id="2055889"/>
    <lineage>
        <taxon>Bacteria</taxon>
        <taxon>Bacillati</taxon>
        <taxon>Actinomycetota</taxon>
        <taxon>Actinomycetes</taxon>
        <taxon>Mycobacteriales</taxon>
        <taxon>Nocardiaceae</taxon>
        <taxon>Nocardia</taxon>
    </lineage>
</organism>
<feature type="chain" id="PRO_5047388370" evidence="1">
    <location>
        <begin position="28"/>
        <end position="138"/>
    </location>
</feature>
<keyword evidence="1" id="KW-0732">Signal</keyword>
<gene>
    <name evidence="2" type="ORF">KHQ06_18050</name>
</gene>
<sequence length="138" mass="14496">MKTIARAAFGAALLTAAIPLSTRTAAAQNIQIDLMYTDPGRYSCELSTETCWISVVYLTDLTTPVTISVDGTVIGTPTPGTGCWCTPETAWIPPKGGRYTLTATQGSQKATKTVTIGDYNGLQGIVQRYLGIDTGSGS</sequence>
<protein>
    <submittedName>
        <fullName evidence="2">Uncharacterized protein</fullName>
    </submittedName>
</protein>
<feature type="signal peptide" evidence="1">
    <location>
        <begin position="1"/>
        <end position="27"/>
    </location>
</feature>
<proteinExistence type="predicted"/>
<evidence type="ECO:0000256" key="1">
    <source>
        <dbReference type="SAM" id="SignalP"/>
    </source>
</evidence>
<evidence type="ECO:0000313" key="3">
    <source>
        <dbReference type="Proteomes" id="UP000683310"/>
    </source>
</evidence>
<dbReference type="EMBL" id="CP074371">
    <property type="protein sequence ID" value="QVI24456.1"/>
    <property type="molecule type" value="Genomic_DNA"/>
</dbReference>
<dbReference type="Proteomes" id="UP000683310">
    <property type="component" value="Chromosome"/>
</dbReference>